<dbReference type="Pfam" id="PF21089">
    <property type="entry name" value="PKS_DH_N"/>
    <property type="match status" value="1"/>
</dbReference>
<evidence type="ECO:0000256" key="3">
    <source>
        <dbReference type="ARBA" id="ARBA00022679"/>
    </source>
</evidence>
<dbReference type="Pfam" id="PF14765">
    <property type="entry name" value="PS-DH"/>
    <property type="match status" value="1"/>
</dbReference>
<dbReference type="SUPFAM" id="SSF55048">
    <property type="entry name" value="Probable ACP-binding domain of malonyl-CoA ACP transacylase"/>
    <property type="match status" value="1"/>
</dbReference>
<reference evidence="11 12" key="1">
    <citation type="submission" date="2020-03" db="EMBL/GenBank/DDBJ databases">
        <title>Whole genome shotgun sequence of Phytohabitans flavus NBRC 107702.</title>
        <authorList>
            <person name="Komaki H."/>
            <person name="Tamura T."/>
        </authorList>
    </citation>
    <scope>NUCLEOTIDE SEQUENCE [LARGE SCALE GENOMIC DNA]</scope>
    <source>
        <strain evidence="11 12">NBRC 107702</strain>
    </source>
</reference>
<dbReference type="Pfam" id="PF08240">
    <property type="entry name" value="ADH_N"/>
    <property type="match status" value="1"/>
</dbReference>
<dbReference type="EMBL" id="AP022870">
    <property type="protein sequence ID" value="BCB79277.1"/>
    <property type="molecule type" value="Genomic_DNA"/>
</dbReference>
<dbReference type="InterPro" id="IPR016036">
    <property type="entry name" value="Malonyl_transacylase_ACP-bd"/>
</dbReference>
<dbReference type="SUPFAM" id="SSF53901">
    <property type="entry name" value="Thiolase-like"/>
    <property type="match status" value="1"/>
</dbReference>
<evidence type="ECO:0000256" key="7">
    <source>
        <dbReference type="SAM" id="MobiDB-lite"/>
    </source>
</evidence>
<feature type="compositionally biased region" description="Polar residues" evidence="7">
    <location>
        <begin position="1151"/>
        <end position="1161"/>
    </location>
</feature>
<dbReference type="InterPro" id="IPR057326">
    <property type="entry name" value="KR_dom"/>
</dbReference>
<dbReference type="CDD" id="cd00833">
    <property type="entry name" value="PKS"/>
    <property type="match status" value="1"/>
</dbReference>
<evidence type="ECO:0000313" key="11">
    <source>
        <dbReference type="EMBL" id="BCB79277.1"/>
    </source>
</evidence>
<keyword evidence="2" id="KW-0597">Phosphoprotein</keyword>
<feature type="domain" description="Ketosynthase family 3 (KS3)" evidence="9">
    <location>
        <begin position="188"/>
        <end position="609"/>
    </location>
</feature>
<dbReference type="InterPro" id="IPR006162">
    <property type="entry name" value="Ppantetheine_attach_site"/>
</dbReference>
<evidence type="ECO:0000259" key="9">
    <source>
        <dbReference type="PROSITE" id="PS52004"/>
    </source>
</evidence>
<feature type="region of interest" description="Disordered" evidence="7">
    <location>
        <begin position="1133"/>
        <end position="1161"/>
    </location>
</feature>
<feature type="region of interest" description="N-terminal hotdog fold" evidence="6">
    <location>
        <begin position="1041"/>
        <end position="1164"/>
    </location>
</feature>
<dbReference type="GO" id="GO:0031177">
    <property type="term" value="F:phosphopantetheine binding"/>
    <property type="evidence" value="ECO:0007669"/>
    <property type="project" value="InterPro"/>
</dbReference>
<evidence type="ECO:0000313" key="12">
    <source>
        <dbReference type="Proteomes" id="UP000502508"/>
    </source>
</evidence>
<dbReference type="InterPro" id="IPR020841">
    <property type="entry name" value="PKS_Beta-ketoAc_synthase_dom"/>
</dbReference>
<dbReference type="GO" id="GO:0004312">
    <property type="term" value="F:fatty acid synthase activity"/>
    <property type="evidence" value="ECO:0007669"/>
    <property type="project" value="TreeGrafter"/>
</dbReference>
<dbReference type="GO" id="GO:0016491">
    <property type="term" value="F:oxidoreductase activity"/>
    <property type="evidence" value="ECO:0007669"/>
    <property type="project" value="InterPro"/>
</dbReference>
<evidence type="ECO:0000256" key="5">
    <source>
        <dbReference type="ARBA" id="ARBA00023315"/>
    </source>
</evidence>
<dbReference type="PROSITE" id="PS52004">
    <property type="entry name" value="KS3_2"/>
    <property type="match status" value="1"/>
</dbReference>
<dbReference type="Pfam" id="PF00550">
    <property type="entry name" value="PP-binding"/>
    <property type="match status" value="2"/>
</dbReference>
<dbReference type="SUPFAM" id="SSF51735">
    <property type="entry name" value="NAD(P)-binding Rossmann-fold domains"/>
    <property type="match status" value="3"/>
</dbReference>
<dbReference type="PANTHER" id="PTHR43775:SF51">
    <property type="entry name" value="INACTIVE PHENOLPHTHIOCEROL SYNTHESIS POLYKETIDE SYNTHASE TYPE I PKS1-RELATED"/>
    <property type="match status" value="1"/>
</dbReference>
<dbReference type="InterPro" id="IPR014043">
    <property type="entry name" value="Acyl_transferase_dom"/>
</dbReference>
<dbReference type="CDD" id="cd05195">
    <property type="entry name" value="enoyl_red"/>
    <property type="match status" value="1"/>
</dbReference>
<dbReference type="Pfam" id="PF00698">
    <property type="entry name" value="Acyl_transf_1"/>
    <property type="match status" value="1"/>
</dbReference>
<dbReference type="InterPro" id="IPR009081">
    <property type="entry name" value="PP-bd_ACP"/>
</dbReference>
<dbReference type="Pfam" id="PF08659">
    <property type="entry name" value="KR"/>
    <property type="match status" value="1"/>
</dbReference>
<dbReference type="Pfam" id="PF22953">
    <property type="entry name" value="SpnB_Rossmann"/>
    <property type="match status" value="1"/>
</dbReference>
<dbReference type="SMART" id="SM00823">
    <property type="entry name" value="PKS_PP"/>
    <property type="match status" value="2"/>
</dbReference>
<dbReference type="Gene3D" id="3.90.180.10">
    <property type="entry name" value="Medium-chain alcohol dehydrogenases, catalytic domain"/>
    <property type="match status" value="1"/>
</dbReference>
<evidence type="ECO:0000256" key="6">
    <source>
        <dbReference type="PROSITE-ProRule" id="PRU01363"/>
    </source>
</evidence>
<organism evidence="11 12">
    <name type="scientific">Phytohabitans flavus</name>
    <dbReference type="NCBI Taxonomy" id="1076124"/>
    <lineage>
        <taxon>Bacteria</taxon>
        <taxon>Bacillati</taxon>
        <taxon>Actinomycetota</taxon>
        <taxon>Actinomycetes</taxon>
        <taxon>Micromonosporales</taxon>
        <taxon>Micromonosporaceae</taxon>
    </lineage>
</organism>
<dbReference type="Proteomes" id="UP000502508">
    <property type="component" value="Chromosome"/>
</dbReference>
<dbReference type="InterPro" id="IPR016035">
    <property type="entry name" value="Acyl_Trfase/lysoPLipase"/>
</dbReference>
<sequence>MMAGLGAADVERMARAGLPPIPVAQGLALFDAALATGEPVVMPARLDLAAIRGTGEVPAVLRGLVRQPARRATSREAQGLARQLSLVDEAERADVLVDLLRGQVAQVLGHADAAAVEPDRTFNDLGFDSLTSVELRNRLHATTGLRLPATLVFDYPTVQALAAYLLGELSGVDAAVRVPAKVRASAANDPVVVVGMACRFPGGVTSPEDLWRLVSDGIDAITEFPTDRGWDLDTLYDPNPDHAGTSYTREGGFLHDAASFDPGFFGMSPREATATDSQQRLLLEVSWEAMERAGIDPVALRGSQTGVFAGVMYNDYRLLGSKDLEGFLGNGSAASVASGRVSYTFGFEGPAVTVDTACSSSLVAMHLAVQALRAGECDMALAGGVTVMSTPETFIDFSRQRGLSADGRCKAFSDDANGVGWSEGIGMLVLERESDALRSGHRILAVLRGSAINQDGASNGLTAPNGLAQQRVILQALASGGLSTTDVDVVEAHGTGTSLGDPIEAQAILATYGRDRERPLLLGSVKSNVGHTQAAAGAAGVIKMIMAMRHGVAPKTLYAERPSSHVDWSTGDVRLITEPTAWPESGRLRRAGVSSFGVSGTNAHVIIEQAPQRAEAVEPATVKPAVAAWPVSAKTPSGLDAQLERLRSFAATTDSAAVDVGLSLTGRSSFAHRAVLLAGPEGLAEVARGTVRPGGLAVLFTGQGSQRLGMGRELYGRFPVFARALDEALDHLDPGLRDVMWGDDPDLLNRTGWAQPAIFAVEVALFRLVESLGIRPGHVAGHSIGEVAAAHVSGVLSLVDAARLVTARAALMHALPAGGAMVAVQATEDEVLPLLTESVSIAAVNGPSSVVVAGEEGAVLAIAAGFAKTSRLRVSHAFHSPLMDPMLDDFRAVVRELSFVPPRIPFVASGDVTFPEYWVRHVREAVRFADGISALRGAGVTTYLELGPDGVLAGMAAESLPDDATVVPVLRRDRPEEASAVTALAKLHVTGVPVDWPALYAGTGARRVDVPTHAFLHERFWPEASAGPVDAAALGLAPAGHPLLGGAVDLAGGEGIVLTGRLSAQAHPWLRDHAVLGSVLVPGTALLDLAVRAADEAGCDRVEELTLAAPLVLPDQGAVLVQVRVGAEEHGRRPVGIHSRPADAPGAAWTQHASGTLGSGATQSTFDAASWPPAGAEAVDITGCYETFAESGSHYGPAFQGLRAVWRRSGEVFAEIELPDTAGEAGAYGLHPALLDAALHAAGVVDLGVAAGALPFAWEGVALHASGAAALRVRLTSAGQNALALAVADAAGGPVATVDRLALRVMHAEELHRAPDGADSLYRLDWTALPVEPAAEPRWAVLTGSPADLVDPVPDVVLYPVAGDLDVSPTSVRRLTAAALGTVQEWLDGDRYGDARLAVVTRGATTGADPAAAAVWGLVRAAQEEQPGRLLLVDVTDGGGLESVAALVSGLLAAGETQAVVRDGTVHAGRLVRATSGQALVPPVDGPWRLESVRAGSLDSLALVPSPESARPLAAHEVRVAVGAAGLNFRDVLTALGMYPGDVRVFGAEAAGTVVEAGPEVTGLRVGDRVMGLVDDGFGPLAITDARQLGFVPPQWTDTTAASVPLVFLTAYYGLVDLAGLKPGERLLVHAGAGGVGMAAIQLAQHLGAEVFATASEGKWDALRSLGLDDEHIASSRSLKFATRFPKVDVVLNSLAGEFVDASVGLLGPGGRFLEMGKTDIRRAEDLPGLVYSPFDLADAGPVRIGSMLAELLELFGRGVLRPLPVTSWDVRRAGEAFRFMSMAKHVGKIVLTMPRAWDPDGVVLITGGTGGLGGELARHLVVRRGVRKLLLTSRRGLDAPDAAGLRAELIGLGADVEVVACDVADRDALAVVLNGRRLTAVVHTAGLLDDGLLESLTPERLSTVLRPKVDAAWHLHELTRDSDLAAFVLYSSSAGVMGSAGQANYAAGNSFLDGLAAHRRALGLPAISLAWGAWAQGTGMTSGLTDADMERMARAGLPPLSVDEGLAMFDAALGLDEANVVPMALDLSALRALPEVPSLLRALVKTGRRAAANGHAATTVSLAQRLSGLRKAERTRTALEVVRGEAAAVLGHSGIEAVGSDIEFRALGFDSLTSVELRNRLNGLSGLRLPTTLVFDYPTPHAVADFLLANLMVEEAPAASIADEVDRLEAALLSSGVDGCDPQDLADRLERMAAKLRQSVPVPAGKASEEDIRSASLDELLDIIDDELTLS</sequence>
<dbReference type="InterPro" id="IPR049551">
    <property type="entry name" value="PKS_DH_C"/>
</dbReference>
<keyword evidence="1" id="KW-0596">Phosphopantetheine</keyword>
<evidence type="ECO:0000256" key="2">
    <source>
        <dbReference type="ARBA" id="ARBA00022553"/>
    </source>
</evidence>
<dbReference type="SMART" id="SM00827">
    <property type="entry name" value="PKS_AT"/>
    <property type="match status" value="1"/>
</dbReference>
<keyword evidence="4" id="KW-0511">Multifunctional enzyme</keyword>
<dbReference type="GO" id="GO:0004315">
    <property type="term" value="F:3-oxoacyl-[acyl-carrier-protein] synthase activity"/>
    <property type="evidence" value="ECO:0007669"/>
    <property type="project" value="InterPro"/>
</dbReference>
<keyword evidence="12" id="KW-1185">Reference proteome</keyword>
<evidence type="ECO:0000259" key="10">
    <source>
        <dbReference type="PROSITE" id="PS52019"/>
    </source>
</evidence>
<dbReference type="SUPFAM" id="SSF52151">
    <property type="entry name" value="FabD/lysophospholipase-like"/>
    <property type="match status" value="1"/>
</dbReference>
<dbReference type="SUPFAM" id="SSF47336">
    <property type="entry name" value="ACP-like"/>
    <property type="match status" value="2"/>
</dbReference>
<evidence type="ECO:0000259" key="8">
    <source>
        <dbReference type="PROSITE" id="PS50075"/>
    </source>
</evidence>
<gene>
    <name evidence="11" type="ORF">Pflav_056870</name>
</gene>
<dbReference type="SMART" id="SM00822">
    <property type="entry name" value="PKS_KR"/>
    <property type="match status" value="1"/>
</dbReference>
<dbReference type="Gene3D" id="3.10.129.110">
    <property type="entry name" value="Polyketide synthase dehydratase"/>
    <property type="match status" value="1"/>
</dbReference>
<dbReference type="Gene3D" id="3.30.70.3290">
    <property type="match status" value="1"/>
</dbReference>
<dbReference type="InterPro" id="IPR020807">
    <property type="entry name" value="PKS_DH"/>
</dbReference>
<dbReference type="InterPro" id="IPR014031">
    <property type="entry name" value="Ketoacyl_synth_C"/>
</dbReference>
<dbReference type="InterPro" id="IPR036291">
    <property type="entry name" value="NAD(P)-bd_dom_sf"/>
</dbReference>
<dbReference type="InterPro" id="IPR020806">
    <property type="entry name" value="PKS_PP-bd"/>
</dbReference>
<dbReference type="SUPFAM" id="SSF50129">
    <property type="entry name" value="GroES-like"/>
    <property type="match status" value="1"/>
</dbReference>
<dbReference type="InterPro" id="IPR013968">
    <property type="entry name" value="PKS_KR"/>
</dbReference>
<proteinExistence type="predicted"/>
<feature type="domain" description="Carrier" evidence="8">
    <location>
        <begin position="2077"/>
        <end position="2152"/>
    </location>
</feature>
<dbReference type="FunFam" id="3.40.47.10:FF:000019">
    <property type="entry name" value="Polyketide synthase type I"/>
    <property type="match status" value="1"/>
</dbReference>
<dbReference type="PROSITE" id="PS52019">
    <property type="entry name" value="PKS_MFAS_DH"/>
    <property type="match status" value="1"/>
</dbReference>
<dbReference type="InterPro" id="IPR016039">
    <property type="entry name" value="Thiolase-like"/>
</dbReference>
<feature type="active site" description="Proton donor; for dehydratase activity" evidence="6">
    <location>
        <position position="1236"/>
    </location>
</feature>
<dbReference type="InterPro" id="IPR013154">
    <property type="entry name" value="ADH-like_N"/>
</dbReference>
<dbReference type="Pfam" id="PF02801">
    <property type="entry name" value="Ketoacyl-synt_C"/>
    <property type="match status" value="1"/>
</dbReference>
<name>A0A6F8XZN9_9ACTN</name>
<dbReference type="SMART" id="SM00829">
    <property type="entry name" value="PKS_ER"/>
    <property type="match status" value="1"/>
</dbReference>
<dbReference type="InterPro" id="IPR055123">
    <property type="entry name" value="SpnB-like_Rossmann"/>
</dbReference>
<feature type="region of interest" description="C-terminal hotdog fold" evidence="6">
    <location>
        <begin position="1176"/>
        <end position="1312"/>
    </location>
</feature>
<dbReference type="InterPro" id="IPR049900">
    <property type="entry name" value="PKS_mFAS_DH"/>
</dbReference>
<dbReference type="InterPro" id="IPR020843">
    <property type="entry name" value="ER"/>
</dbReference>
<dbReference type="Gene3D" id="3.40.47.10">
    <property type="match status" value="1"/>
</dbReference>
<reference evidence="11 12" key="2">
    <citation type="submission" date="2020-03" db="EMBL/GenBank/DDBJ databases">
        <authorList>
            <person name="Ichikawa N."/>
            <person name="Kimura A."/>
            <person name="Kitahashi Y."/>
            <person name="Uohara A."/>
        </authorList>
    </citation>
    <scope>NUCLEOTIDE SEQUENCE [LARGE SCALE GENOMIC DNA]</scope>
    <source>
        <strain evidence="11 12">NBRC 107702</strain>
    </source>
</reference>
<dbReference type="InterPro" id="IPR032821">
    <property type="entry name" value="PKS_assoc"/>
</dbReference>
<dbReference type="InterPro" id="IPR036736">
    <property type="entry name" value="ACP-like_sf"/>
</dbReference>
<dbReference type="PROSITE" id="PS00606">
    <property type="entry name" value="KS3_1"/>
    <property type="match status" value="1"/>
</dbReference>
<dbReference type="PANTHER" id="PTHR43775">
    <property type="entry name" value="FATTY ACID SYNTHASE"/>
    <property type="match status" value="1"/>
</dbReference>
<dbReference type="InterPro" id="IPR001227">
    <property type="entry name" value="Ac_transferase_dom_sf"/>
</dbReference>
<dbReference type="Pfam" id="PF13602">
    <property type="entry name" value="ADH_zinc_N_2"/>
    <property type="match status" value="1"/>
</dbReference>
<feature type="domain" description="PKS/mFAS DH" evidence="10">
    <location>
        <begin position="1041"/>
        <end position="1312"/>
    </location>
</feature>
<dbReference type="KEGG" id="pfla:Pflav_056870"/>
<accession>A0A6F8XZN9</accession>
<dbReference type="SMART" id="SM01294">
    <property type="entry name" value="PKS_PP_betabranch"/>
    <property type="match status" value="2"/>
</dbReference>
<dbReference type="InterPro" id="IPR014030">
    <property type="entry name" value="Ketoacyl_synth_N"/>
</dbReference>
<dbReference type="PROSITE" id="PS50075">
    <property type="entry name" value="CARRIER"/>
    <property type="match status" value="2"/>
</dbReference>
<dbReference type="FunFam" id="1.10.1200.10:FF:000007">
    <property type="entry name" value="Probable polyketide synthase pks17"/>
    <property type="match status" value="2"/>
</dbReference>
<evidence type="ECO:0000256" key="4">
    <source>
        <dbReference type="ARBA" id="ARBA00023268"/>
    </source>
</evidence>
<feature type="active site" description="Proton acceptor; for dehydratase activity" evidence="6">
    <location>
        <position position="1073"/>
    </location>
</feature>
<dbReference type="PROSITE" id="PS00012">
    <property type="entry name" value="PHOSPHOPANTETHEINE"/>
    <property type="match status" value="2"/>
</dbReference>
<dbReference type="Gene3D" id="1.10.1200.10">
    <property type="entry name" value="ACP-like"/>
    <property type="match status" value="2"/>
</dbReference>
<dbReference type="SMART" id="SM00825">
    <property type="entry name" value="PKS_KS"/>
    <property type="match status" value="1"/>
</dbReference>
<keyword evidence="3" id="KW-0808">Transferase</keyword>
<dbReference type="InterPro" id="IPR018201">
    <property type="entry name" value="Ketoacyl_synth_AS"/>
</dbReference>
<dbReference type="SMART" id="SM00826">
    <property type="entry name" value="PKS_DH"/>
    <property type="match status" value="1"/>
</dbReference>
<dbReference type="Pfam" id="PF00109">
    <property type="entry name" value="ketoacyl-synt"/>
    <property type="match status" value="1"/>
</dbReference>
<evidence type="ECO:0000256" key="1">
    <source>
        <dbReference type="ARBA" id="ARBA00022450"/>
    </source>
</evidence>
<protein>
    <submittedName>
        <fullName evidence="11">Uncharacterized protein</fullName>
    </submittedName>
</protein>
<dbReference type="Gene3D" id="3.40.50.11460">
    <property type="match status" value="1"/>
</dbReference>
<dbReference type="CDD" id="cd08956">
    <property type="entry name" value="KR_3_FAS_SDR_x"/>
    <property type="match status" value="1"/>
</dbReference>
<dbReference type="Gene3D" id="3.40.366.10">
    <property type="entry name" value="Malonyl-Coenzyme A Acyl Carrier Protein, domain 2"/>
    <property type="match status" value="1"/>
</dbReference>
<keyword evidence="5" id="KW-0012">Acyltransferase</keyword>
<feature type="domain" description="Carrier" evidence="8">
    <location>
        <begin position="94"/>
        <end position="169"/>
    </location>
</feature>
<dbReference type="InterPro" id="IPR050091">
    <property type="entry name" value="PKS_NRPS_Biosynth_Enz"/>
</dbReference>
<dbReference type="GO" id="GO:0006633">
    <property type="term" value="P:fatty acid biosynthetic process"/>
    <property type="evidence" value="ECO:0007669"/>
    <property type="project" value="InterPro"/>
</dbReference>
<dbReference type="InterPro" id="IPR049552">
    <property type="entry name" value="PKS_DH_N"/>
</dbReference>
<dbReference type="InterPro" id="IPR011032">
    <property type="entry name" value="GroES-like_sf"/>
</dbReference>
<dbReference type="Pfam" id="PF16197">
    <property type="entry name" value="KAsynt_C_assoc"/>
    <property type="match status" value="1"/>
</dbReference>
<dbReference type="InterPro" id="IPR042104">
    <property type="entry name" value="PKS_dehydratase_sf"/>
</dbReference>
<dbReference type="Gene3D" id="3.40.50.720">
    <property type="entry name" value="NAD(P)-binding Rossmann-like Domain"/>
    <property type="match status" value="2"/>
</dbReference>